<keyword evidence="6" id="KW-1185">Reference proteome</keyword>
<dbReference type="OrthoDB" id="453863at2"/>
<dbReference type="InterPro" id="IPR016024">
    <property type="entry name" value="ARM-type_fold"/>
</dbReference>
<gene>
    <name evidence="5" type="ORF">NIES267_05590</name>
</gene>
<evidence type="ECO:0000256" key="3">
    <source>
        <dbReference type="ARBA" id="ARBA00022738"/>
    </source>
</evidence>
<evidence type="ECO:0000256" key="2">
    <source>
        <dbReference type="ARBA" id="ARBA00022549"/>
    </source>
</evidence>
<dbReference type="Proteomes" id="UP000218418">
    <property type="component" value="Chromosome"/>
</dbReference>
<comment type="similarity">
    <text evidence="1">Belongs to the CpcE/RpcE/PecE family.</text>
</comment>
<name>A0A1Z4LIT4_9CYAN</name>
<evidence type="ECO:0000256" key="1">
    <source>
        <dbReference type="ARBA" id="ARBA00009299"/>
    </source>
</evidence>
<evidence type="ECO:0000256" key="4">
    <source>
        <dbReference type="ARBA" id="ARBA00023239"/>
    </source>
</evidence>
<dbReference type="GO" id="GO:0030089">
    <property type="term" value="C:phycobilisome"/>
    <property type="evidence" value="ECO:0007669"/>
    <property type="project" value="UniProtKB-KW"/>
</dbReference>
<keyword evidence="4" id="KW-0456">Lyase</keyword>
<evidence type="ECO:0000313" key="5">
    <source>
        <dbReference type="EMBL" id="BAY81094.1"/>
    </source>
</evidence>
<keyword evidence="2" id="KW-0042">Antenna complex</keyword>
<evidence type="ECO:0000313" key="6">
    <source>
        <dbReference type="Proteomes" id="UP000218418"/>
    </source>
</evidence>
<protein>
    <submittedName>
        <fullName evidence="5">Leucine rich repeat variant</fullName>
    </submittedName>
</protein>
<dbReference type="GO" id="GO:0016829">
    <property type="term" value="F:lyase activity"/>
    <property type="evidence" value="ECO:0007669"/>
    <property type="project" value="UniProtKB-KW"/>
</dbReference>
<dbReference type="Gene3D" id="1.25.10.10">
    <property type="entry name" value="Leucine-rich Repeat Variant"/>
    <property type="match status" value="5"/>
</dbReference>
<organism evidence="5 6">
    <name type="scientific">Calothrix parasitica NIES-267</name>
    <dbReference type="NCBI Taxonomy" id="1973488"/>
    <lineage>
        <taxon>Bacteria</taxon>
        <taxon>Bacillati</taxon>
        <taxon>Cyanobacteriota</taxon>
        <taxon>Cyanophyceae</taxon>
        <taxon>Nostocales</taxon>
        <taxon>Calotrichaceae</taxon>
        <taxon>Calothrix</taxon>
    </lineage>
</organism>
<dbReference type="EMBL" id="AP018227">
    <property type="protein sequence ID" value="BAY81094.1"/>
    <property type="molecule type" value="Genomic_DNA"/>
</dbReference>
<dbReference type="InterPro" id="IPR011989">
    <property type="entry name" value="ARM-like"/>
</dbReference>
<keyword evidence="3" id="KW-0605">Phycobilisome</keyword>
<accession>A0A1Z4LIT4</accession>
<dbReference type="SUPFAM" id="SSF48371">
    <property type="entry name" value="ARM repeat"/>
    <property type="match status" value="3"/>
</dbReference>
<reference evidence="5 6" key="1">
    <citation type="submission" date="2017-06" db="EMBL/GenBank/DDBJ databases">
        <title>Genome sequencing of cyanobaciteial culture collection at National Institute for Environmental Studies (NIES).</title>
        <authorList>
            <person name="Hirose Y."/>
            <person name="Shimura Y."/>
            <person name="Fujisawa T."/>
            <person name="Nakamura Y."/>
            <person name="Kawachi M."/>
        </authorList>
    </citation>
    <scope>NUCLEOTIDE SEQUENCE [LARGE SCALE GENOMIC DNA]</scope>
    <source>
        <strain evidence="5 6">NIES-267</strain>
    </source>
</reference>
<sequence>MQSLHRVSAGDLQRYLDAPEELLQESEEMQIAVAAFSETPRSLLQVLVNSDYSEVVEAARLHVNWMDEERGDYREAVSEVLREKDLGENDRLAVELMRFAPVAPEFLSEWVPVKWLTQGLKNEYMPLRYRLQLLERLANQGELEARLQVAESSETPVSLLELLAGDLDLAVRLAVEYNDNCPLNVVELVKSQHDLASDWDTDIRELEDLGESNWGWVRLAVARNPFAGEDVLMKLAGDEEFRVRFAVAKNPGTSAGVLNVLLEGGDSKIRGAIVEHPNATEEILLDLFSTHRNVIQNRNNLSASILERFFRETFTEGTVPWKYKDSYYLLRQPNTPTWILAELANVDIEAIRAERLEQETRNNSTPGISNKWVEDDIRYLKDVATHTQVSEDILTRLAEYPNPKVKLAVAKNHKTSEDLQIGLLEEFINNRNNIIIAVIAEDSNTPVAILERIAQRLSPFNRMIDTLSQFMSASPNNTSNNIENLLSRVQNFISNYQPQEEILSQLRQDNEFRETILQDWNQFLASLSEEETEHLQGISNFILLNFGLGGGIPYGDREWLDSEQSNHILFGLLMFKNFGFQSDKDHRIIAASLICNPNTPLSIRDNLLNQFIESPNNDGYYKNDYDVRMAIAYNPHTSEKQRIEYLQQALSCRHSYIQEKIAKNPLTPISVLEFIAQRRRGGVQDVIKNPHAPVTILRQAAETDNSYTLRLIAENPNTPKDLLFRLLNEKVDGKAYKNSSIFDSVLRNPNLSVLERYQSLLEKEIDENTAQVHEFMARRSDSPYALAQVVENGNQNAKLIAARNRNTPVSILEQLARDSNETLISVLVQNPNLPSDCLIELAQNSKLNVQLAIARLTHPIPIEVLLQFSLHENKLIRSEIARNKNTPSDIVAFLAEDKERDVRIKALINENIPSEVLSQALLTIYDPEEIKYILRGQKNIVTNPLISADVLERLYQYFDDSIRYLVAKYPTASVKTLQRLAFNRDKLVCKTVAENPSTPANLLIELAKRNRVTTNSGCYHSISNAIAMRKDAPSEALEYIVRQSVVPVVYTALRNPNTPVSALEWLLDNHNDEAILGVLAKHPNTTSNILIGLSANESAKVRQAVVSQEQCPVEILENLAFDSVLEVQQTVAANPNTPNPILEIFAQSENTAIRTAVASNPNLSQTTLEQLANDEKIEVRRAVVENSNTPENIRERLRDLILQPNTQPTISTLSSLPRIYNPNNDDLATVLTEYAESDNAFVRFVVLLHPVTPGEILNQGANSVSWLERYAVAENEATSLEILGTLINDGNWVVRAAANQNLSNQN</sequence>
<proteinExistence type="inferred from homology"/>